<evidence type="ECO:0000259" key="2">
    <source>
        <dbReference type="Pfam" id="PF13372"/>
    </source>
</evidence>
<evidence type="ECO:0000313" key="4">
    <source>
        <dbReference type="Proteomes" id="UP001149822"/>
    </source>
</evidence>
<keyword evidence="1" id="KW-0732">Signal</keyword>
<feature type="signal peptide" evidence="1">
    <location>
        <begin position="1"/>
        <end position="25"/>
    </location>
</feature>
<dbReference type="Proteomes" id="UP001149822">
    <property type="component" value="Unassembled WGS sequence"/>
</dbReference>
<evidence type="ECO:0000256" key="1">
    <source>
        <dbReference type="SAM" id="SignalP"/>
    </source>
</evidence>
<dbReference type="RefSeq" id="WP_268943466.1">
    <property type="nucleotide sequence ID" value="NZ_JAPTYD010000036.1"/>
</dbReference>
<keyword evidence="4" id="KW-1185">Reference proteome</keyword>
<protein>
    <submittedName>
        <fullName evidence="3">Alginate export family protein</fullName>
    </submittedName>
</protein>
<reference evidence="3" key="1">
    <citation type="submission" date="2022-12" db="EMBL/GenBank/DDBJ databases">
        <title>Paracoccus sp. EF6 isolated from a lake water.</title>
        <authorList>
            <person name="Liu H."/>
        </authorList>
    </citation>
    <scope>NUCLEOTIDE SEQUENCE</scope>
    <source>
        <strain evidence="3">EF6</strain>
    </source>
</reference>
<dbReference type="SUPFAM" id="SSF56935">
    <property type="entry name" value="Porins"/>
    <property type="match status" value="1"/>
</dbReference>
<feature type="chain" id="PRO_5046513414" evidence="1">
    <location>
        <begin position="26"/>
        <end position="589"/>
    </location>
</feature>
<accession>A0ABT4J9W6</accession>
<evidence type="ECO:0000313" key="3">
    <source>
        <dbReference type="EMBL" id="MCZ0963387.1"/>
    </source>
</evidence>
<name>A0ABT4J9W6_9RHOB</name>
<feature type="domain" description="Alginate export" evidence="2">
    <location>
        <begin position="245"/>
        <end position="574"/>
    </location>
</feature>
<dbReference type="EMBL" id="JAPTYD010000036">
    <property type="protein sequence ID" value="MCZ0963387.1"/>
    <property type="molecule type" value="Genomic_DNA"/>
</dbReference>
<sequence>MTHHRHGARLGALCACLLLGAPAAAQEGGGLGGPGAVALPSALETLLVDTVEVRARGSTGDASRDAATLGAARASLGLAPGDRLSPAALDLERARIGRIAGVAEVRPRLAATGAGDRTRVIFEIELAPDAALPSAPSGILAGEGAAGFPYLWRSEERALRFILNGGHGVFSDGNPWFGNAPAFTTGNPLVQDPALGAGTDDRARWAESWIEFGLGGVSQVGDTNLGLYGAATAIAVAARGQDIFRDDPRETLDWEKAYVGLLWATEDRSRSVNLSFGRQNFTLNEGFLISQFGSQWNAGPRPGVYLAPRTTHDFAALGTVRIDRWTATAFYLDPNEYEPLESDTTLAGLNLRYSFTDRFHADASVIHAPTSGTRYAAPSGLVGTREGLTTYAAHVRWADPERAPGWWLESEVAHQRHSDFAMRAWAGYGTGGYLARDLPWTPSLSYRFSSFSGDDPDTATYERFDALYSGGLSEWLQGISLGKVLRPENRQSHRVRLNVAPTERLNLTLDWFLHRANELNNIGANPAIATLGSRDLGQELQLTARWAISDRLYFLGVASTAFPGDALKRAAGGDADPWTTLQAQLFWTF</sequence>
<proteinExistence type="predicted"/>
<dbReference type="InterPro" id="IPR025388">
    <property type="entry name" value="Alginate_export_dom"/>
</dbReference>
<organism evidence="3 4">
    <name type="scientific">Paracoccus benzoatiresistens</name>
    <dbReference type="NCBI Taxonomy" id="2997341"/>
    <lineage>
        <taxon>Bacteria</taxon>
        <taxon>Pseudomonadati</taxon>
        <taxon>Pseudomonadota</taxon>
        <taxon>Alphaproteobacteria</taxon>
        <taxon>Rhodobacterales</taxon>
        <taxon>Paracoccaceae</taxon>
        <taxon>Paracoccus</taxon>
    </lineage>
</organism>
<dbReference type="Pfam" id="PF13372">
    <property type="entry name" value="Alginate_exp"/>
    <property type="match status" value="1"/>
</dbReference>
<gene>
    <name evidence="3" type="ORF">OU682_17410</name>
</gene>
<comment type="caution">
    <text evidence="3">The sequence shown here is derived from an EMBL/GenBank/DDBJ whole genome shotgun (WGS) entry which is preliminary data.</text>
</comment>